<dbReference type="PANTHER" id="PTHR18895:SF74">
    <property type="entry name" value="MTRF1L RELEASE FACTOR GLUTAMINE METHYLTRANSFERASE"/>
    <property type="match status" value="1"/>
</dbReference>
<dbReference type="PROSITE" id="PS00092">
    <property type="entry name" value="N6_MTASE"/>
    <property type="match status" value="1"/>
</dbReference>
<organism evidence="7 8">
    <name type="scientific">Williamsoniiplasma lucivorax</name>
    <dbReference type="NCBI Taxonomy" id="209274"/>
    <lineage>
        <taxon>Bacteria</taxon>
        <taxon>Bacillati</taxon>
        <taxon>Mycoplasmatota</taxon>
        <taxon>Mollicutes</taxon>
        <taxon>Entomoplasmatales</taxon>
        <taxon>Williamsoniiplasma</taxon>
    </lineage>
</organism>
<dbReference type="RefSeq" id="WP_051437375.1">
    <property type="nucleotide sequence ID" value="NZ_PHNE01000001.1"/>
</dbReference>
<proteinExistence type="predicted"/>
<dbReference type="NCBIfam" id="TIGR00536">
    <property type="entry name" value="hemK_fam"/>
    <property type="match status" value="1"/>
</dbReference>
<dbReference type="Proteomes" id="UP000237865">
    <property type="component" value="Unassembled WGS sequence"/>
</dbReference>
<dbReference type="GO" id="GO:0102559">
    <property type="term" value="F:peptide chain release factor N(5)-glutamine methyltransferase activity"/>
    <property type="evidence" value="ECO:0007669"/>
    <property type="project" value="UniProtKB-EC"/>
</dbReference>
<evidence type="ECO:0000256" key="1">
    <source>
        <dbReference type="ARBA" id="ARBA00012771"/>
    </source>
</evidence>
<dbReference type="EC" id="2.1.1.297" evidence="1"/>
<dbReference type="Gene3D" id="3.40.50.150">
    <property type="entry name" value="Vaccinia Virus protein VP39"/>
    <property type="match status" value="1"/>
</dbReference>
<name>A0A2S5RFX6_9MOLU</name>
<sequence length="276" mass="32303">MTIRQAYLELKKYLKNQSEIYQLLEFMTGEDYDWLIYHQDKLIKNEVFYHDVINALIAEVPVAYIVKNKRFYGLDFMVDQRVLIPRVETEMLVEEALNWLGDQQDKTIIDLCTGSGNIGITLNKLTNHQTYLTDISRDALDVCQINIAKHQLKNIKLLQGDLLTPLIQNKIKGDLIVCNPPYIEHSDDHVGASTKYEPQNALYADDQGLKFYREMFAHFQKIINDHNNFCLIMEFGFAQKDAIEKLVFEFIDYKKITHKFLKDASNNWRCIIIKTI</sequence>
<protein>
    <recommendedName>
        <fullName evidence="1">peptide chain release factor N(5)-glutamine methyltransferase</fullName>
        <ecNumber evidence="1">2.1.1.297</ecNumber>
    </recommendedName>
</protein>
<dbReference type="AlphaFoldDB" id="A0A2S5RFX6"/>
<evidence type="ECO:0000256" key="5">
    <source>
        <dbReference type="ARBA" id="ARBA00048391"/>
    </source>
</evidence>
<dbReference type="InterPro" id="IPR007848">
    <property type="entry name" value="Small_mtfrase_dom"/>
</dbReference>
<gene>
    <name evidence="7" type="primary">prmC</name>
    <name evidence="7" type="ORF">ELUCI_v1c03260</name>
</gene>
<evidence type="ECO:0000313" key="8">
    <source>
        <dbReference type="Proteomes" id="UP000237865"/>
    </source>
</evidence>
<evidence type="ECO:0000256" key="4">
    <source>
        <dbReference type="ARBA" id="ARBA00022691"/>
    </source>
</evidence>
<keyword evidence="3 7" id="KW-0808">Transferase</keyword>
<accession>A0A2S5RFX6</accession>
<reference evidence="7 8" key="1">
    <citation type="submission" date="2017-11" db="EMBL/GenBank/DDBJ databases">
        <title>Genome sequence of Entomoplasma lucivorax PIPN-2 (ATCC 49196).</title>
        <authorList>
            <person name="Lo W.-S."/>
            <person name="Gasparich G.E."/>
            <person name="Kuo C.-H."/>
        </authorList>
    </citation>
    <scope>NUCLEOTIDE SEQUENCE [LARGE SCALE GENOMIC DNA]</scope>
    <source>
        <strain evidence="7 8">PIPN-2</strain>
    </source>
</reference>
<dbReference type="PANTHER" id="PTHR18895">
    <property type="entry name" value="HEMK METHYLTRANSFERASE"/>
    <property type="match status" value="1"/>
</dbReference>
<dbReference type="Gene3D" id="1.10.8.10">
    <property type="entry name" value="DNA helicase RuvA subunit, C-terminal domain"/>
    <property type="match status" value="1"/>
</dbReference>
<evidence type="ECO:0000313" key="7">
    <source>
        <dbReference type="EMBL" id="PPE06035.1"/>
    </source>
</evidence>
<dbReference type="InterPro" id="IPR004556">
    <property type="entry name" value="HemK-like"/>
</dbReference>
<feature type="domain" description="Methyltransferase small" evidence="6">
    <location>
        <begin position="99"/>
        <end position="189"/>
    </location>
</feature>
<keyword evidence="4" id="KW-0949">S-adenosyl-L-methionine</keyword>
<dbReference type="GO" id="GO:0032259">
    <property type="term" value="P:methylation"/>
    <property type="evidence" value="ECO:0007669"/>
    <property type="project" value="UniProtKB-KW"/>
</dbReference>
<dbReference type="STRING" id="1399797.GCA_000518285_01518"/>
<evidence type="ECO:0000256" key="2">
    <source>
        <dbReference type="ARBA" id="ARBA00022603"/>
    </source>
</evidence>
<comment type="caution">
    <text evidence="7">The sequence shown here is derived from an EMBL/GenBank/DDBJ whole genome shotgun (WGS) entry which is preliminary data.</text>
</comment>
<dbReference type="GO" id="GO:0003676">
    <property type="term" value="F:nucleic acid binding"/>
    <property type="evidence" value="ECO:0007669"/>
    <property type="project" value="InterPro"/>
</dbReference>
<evidence type="ECO:0000256" key="3">
    <source>
        <dbReference type="ARBA" id="ARBA00022679"/>
    </source>
</evidence>
<dbReference type="InterPro" id="IPR019874">
    <property type="entry name" value="RF_methyltr_PrmC"/>
</dbReference>
<dbReference type="InterPro" id="IPR029063">
    <property type="entry name" value="SAM-dependent_MTases_sf"/>
</dbReference>
<dbReference type="SUPFAM" id="SSF53335">
    <property type="entry name" value="S-adenosyl-L-methionine-dependent methyltransferases"/>
    <property type="match status" value="1"/>
</dbReference>
<comment type="catalytic activity">
    <reaction evidence="5">
        <text>L-glutaminyl-[peptide chain release factor] + S-adenosyl-L-methionine = N(5)-methyl-L-glutaminyl-[peptide chain release factor] + S-adenosyl-L-homocysteine + H(+)</text>
        <dbReference type="Rhea" id="RHEA:42896"/>
        <dbReference type="Rhea" id="RHEA-COMP:10271"/>
        <dbReference type="Rhea" id="RHEA-COMP:10272"/>
        <dbReference type="ChEBI" id="CHEBI:15378"/>
        <dbReference type="ChEBI" id="CHEBI:30011"/>
        <dbReference type="ChEBI" id="CHEBI:57856"/>
        <dbReference type="ChEBI" id="CHEBI:59789"/>
        <dbReference type="ChEBI" id="CHEBI:61891"/>
        <dbReference type="EC" id="2.1.1.297"/>
    </reaction>
</comment>
<keyword evidence="2 7" id="KW-0489">Methyltransferase</keyword>
<dbReference type="EMBL" id="PHNE01000001">
    <property type="protein sequence ID" value="PPE06035.1"/>
    <property type="molecule type" value="Genomic_DNA"/>
</dbReference>
<dbReference type="NCBIfam" id="TIGR03534">
    <property type="entry name" value="RF_mod_PrmC"/>
    <property type="match status" value="1"/>
</dbReference>
<dbReference type="InterPro" id="IPR050320">
    <property type="entry name" value="N5-glutamine_MTase"/>
</dbReference>
<keyword evidence="8" id="KW-1185">Reference proteome</keyword>
<dbReference type="CDD" id="cd02440">
    <property type="entry name" value="AdoMet_MTases"/>
    <property type="match status" value="1"/>
</dbReference>
<dbReference type="Pfam" id="PF05175">
    <property type="entry name" value="MTS"/>
    <property type="match status" value="1"/>
</dbReference>
<dbReference type="InterPro" id="IPR002052">
    <property type="entry name" value="DNA_methylase_N6_adenine_CS"/>
</dbReference>
<evidence type="ECO:0000259" key="6">
    <source>
        <dbReference type="Pfam" id="PF05175"/>
    </source>
</evidence>